<feature type="compositionally biased region" description="Basic and acidic residues" evidence="17">
    <location>
        <begin position="1103"/>
        <end position="1116"/>
    </location>
</feature>
<feature type="compositionally biased region" description="Gly residues" evidence="17">
    <location>
        <begin position="1048"/>
        <end position="1058"/>
    </location>
</feature>
<dbReference type="AlphaFoldDB" id="A0A364V8S4"/>
<dbReference type="FunFam" id="2.40.50.140:FF:000066">
    <property type="entry name" value="Ribonuclease E"/>
    <property type="match status" value="1"/>
</dbReference>
<feature type="compositionally biased region" description="Basic residues" evidence="17">
    <location>
        <begin position="972"/>
        <end position="982"/>
    </location>
</feature>
<dbReference type="GO" id="GO:0005737">
    <property type="term" value="C:cytoplasm"/>
    <property type="evidence" value="ECO:0007669"/>
    <property type="project" value="UniProtKB-SubCell"/>
</dbReference>
<gene>
    <name evidence="19" type="ORF">DLJ54_00640</name>
</gene>
<feature type="region of interest" description="Disordered" evidence="17">
    <location>
        <begin position="851"/>
        <end position="1203"/>
    </location>
</feature>
<comment type="caution">
    <text evidence="19">The sequence shown here is derived from an EMBL/GenBank/DDBJ whole genome shotgun (WGS) entry which is preliminary data.</text>
</comment>
<evidence type="ECO:0000313" key="20">
    <source>
        <dbReference type="Proteomes" id="UP000251577"/>
    </source>
</evidence>
<feature type="compositionally biased region" description="Basic and acidic residues" evidence="17">
    <location>
        <begin position="910"/>
        <end position="919"/>
    </location>
</feature>
<proteinExistence type="inferred from homology"/>
<dbReference type="EC" id="3.1.26.12" evidence="15"/>
<keyword evidence="6" id="KW-0698">rRNA processing</keyword>
<dbReference type="GO" id="GO:0008995">
    <property type="term" value="F:ribonuclease E activity"/>
    <property type="evidence" value="ECO:0007669"/>
    <property type="project" value="UniProtKB-EC"/>
</dbReference>
<dbReference type="GO" id="GO:0003723">
    <property type="term" value="F:RNA binding"/>
    <property type="evidence" value="ECO:0007669"/>
    <property type="project" value="UniProtKB-KW"/>
</dbReference>
<comment type="subcellular location">
    <subcellularLocation>
        <location evidence="3">Cytoplasm</location>
    </subcellularLocation>
</comment>
<dbReference type="GO" id="GO:0006397">
    <property type="term" value="P:mRNA processing"/>
    <property type="evidence" value="ECO:0007669"/>
    <property type="project" value="UniProtKB-KW"/>
</dbReference>
<feature type="compositionally biased region" description="Basic residues" evidence="17">
    <location>
        <begin position="185"/>
        <end position="213"/>
    </location>
</feature>
<feature type="compositionally biased region" description="Acidic residues" evidence="17">
    <location>
        <begin position="275"/>
        <end position="284"/>
    </location>
</feature>
<accession>A0A364V8S4</accession>
<dbReference type="InterPro" id="IPR004659">
    <property type="entry name" value="RNase_E/G"/>
</dbReference>
<evidence type="ECO:0000313" key="19">
    <source>
        <dbReference type="EMBL" id="RAV33014.1"/>
    </source>
</evidence>
<dbReference type="GO" id="GO:0006364">
    <property type="term" value="P:rRNA processing"/>
    <property type="evidence" value="ECO:0007669"/>
    <property type="project" value="UniProtKB-KW"/>
</dbReference>
<dbReference type="CDD" id="cd04453">
    <property type="entry name" value="S1_RNase_E"/>
    <property type="match status" value="1"/>
</dbReference>
<dbReference type="InterPro" id="IPR006847">
    <property type="entry name" value="IF2_N"/>
</dbReference>
<keyword evidence="10" id="KW-0378">Hydrolase</keyword>
<feature type="compositionally biased region" description="Basic residues" evidence="17">
    <location>
        <begin position="318"/>
        <end position="330"/>
    </location>
</feature>
<feature type="compositionally biased region" description="Basic and acidic residues" evidence="17">
    <location>
        <begin position="368"/>
        <end position="377"/>
    </location>
</feature>
<feature type="compositionally biased region" description="Basic and acidic residues" evidence="17">
    <location>
        <begin position="858"/>
        <end position="903"/>
    </location>
</feature>
<dbReference type="PROSITE" id="PS50126">
    <property type="entry name" value="S1"/>
    <property type="match status" value="1"/>
</dbReference>
<protein>
    <recommendedName>
        <fullName evidence="16">Ribonuclease E</fullName>
        <ecNumber evidence="15">3.1.26.12</ecNumber>
    </recommendedName>
</protein>
<dbReference type="Gene3D" id="2.40.50.140">
    <property type="entry name" value="Nucleic acid-binding proteins"/>
    <property type="match status" value="1"/>
</dbReference>
<feature type="compositionally biased region" description="Low complexity" evidence="17">
    <location>
        <begin position="1069"/>
        <end position="1087"/>
    </location>
</feature>
<feature type="compositionally biased region" description="Basic and acidic residues" evidence="17">
    <location>
        <begin position="159"/>
        <end position="172"/>
    </location>
</feature>
<dbReference type="PANTHER" id="PTHR30001:SF0">
    <property type="entry name" value="RIBONUCLEASE G"/>
    <property type="match status" value="1"/>
</dbReference>
<evidence type="ECO:0000256" key="8">
    <source>
        <dbReference type="ARBA" id="ARBA00022694"/>
    </source>
</evidence>
<feature type="compositionally biased region" description="Basic residues" evidence="17">
    <location>
        <begin position="1189"/>
        <end position="1203"/>
    </location>
</feature>
<keyword evidence="13" id="KW-0694">RNA-binding</keyword>
<comment type="similarity">
    <text evidence="4">Belongs to the RNase E/G family.</text>
</comment>
<evidence type="ECO:0000256" key="4">
    <source>
        <dbReference type="ARBA" id="ARBA00005522"/>
    </source>
</evidence>
<comment type="cofactor">
    <cofactor evidence="2">
        <name>Zn(2+)</name>
        <dbReference type="ChEBI" id="CHEBI:29105"/>
    </cofactor>
</comment>
<evidence type="ECO:0000256" key="12">
    <source>
        <dbReference type="ARBA" id="ARBA00022842"/>
    </source>
</evidence>
<feature type="compositionally biased region" description="Basic and acidic residues" evidence="17">
    <location>
        <begin position="951"/>
        <end position="961"/>
    </location>
</feature>
<evidence type="ECO:0000256" key="16">
    <source>
        <dbReference type="ARBA" id="ARBA00072999"/>
    </source>
</evidence>
<evidence type="ECO:0000256" key="1">
    <source>
        <dbReference type="ARBA" id="ARBA00001946"/>
    </source>
</evidence>
<comment type="catalytic activity">
    <reaction evidence="14">
        <text>Endonucleolytic cleavage of single-stranded RNA in A- and U-rich regions.</text>
        <dbReference type="EC" id="3.1.26.12"/>
    </reaction>
</comment>
<feature type="compositionally biased region" description="Basic and acidic residues" evidence="17">
    <location>
        <begin position="256"/>
        <end position="271"/>
    </location>
</feature>
<keyword evidence="11" id="KW-0862">Zinc</keyword>
<feature type="region of interest" description="Disordered" evidence="17">
    <location>
        <begin position="154"/>
        <end position="377"/>
    </location>
</feature>
<dbReference type="NCBIfam" id="TIGR00757">
    <property type="entry name" value="RNaseEG"/>
    <property type="match status" value="1"/>
</dbReference>
<feature type="compositionally biased region" description="Basic and acidic residues" evidence="17">
    <location>
        <begin position="291"/>
        <end position="309"/>
    </location>
</feature>
<keyword evidence="7" id="KW-0507">mRNA processing</keyword>
<dbReference type="InterPro" id="IPR003029">
    <property type="entry name" value="S1_domain"/>
</dbReference>
<comment type="cofactor">
    <cofactor evidence="1">
        <name>Mg(2+)</name>
        <dbReference type="ChEBI" id="CHEBI:18420"/>
    </cofactor>
</comment>
<dbReference type="Pfam" id="PF04760">
    <property type="entry name" value="IF2_N"/>
    <property type="match status" value="1"/>
</dbReference>
<evidence type="ECO:0000256" key="2">
    <source>
        <dbReference type="ARBA" id="ARBA00001947"/>
    </source>
</evidence>
<dbReference type="Pfam" id="PF10150">
    <property type="entry name" value="RNase_E_G"/>
    <property type="match status" value="1"/>
</dbReference>
<sequence length="1203" mass="132113">MTVLYQPQETLPGGPQAGRKNIQPPPPVIRSHRCAPRDTWQARESRRGNTTAGRSGLLEWGSENIPTTKAPCYGPTRVERTQARRTVATTATEHQGIDLDNLGAKVRVHALAKILGVSSAELIGVLGDNGYPGKKAASTLSKEDAAKIIDLMRPQSPEPAEKPGQKAQKDEAALGEEQSETTAPRKTKRKSTKKAAPKATKRAPKKAAKKQAPKKAEKKTSEDQDADVPAKDEARSQTSGGPSAEPEDVAQSVKTGEPRADVETGEPRPDAPMEATEETTEEPTEQAAQEPEEKAADKSVEKATEEAADRATTTVTTPRRRVRRIVRRVGARSAQQQASTPSGRGNREPLPPVIGGAASRGGQEAEEDATHLHPAERDSADFATEPVRLKGSTRLESRRRWRAENKEETKIVSRSEFLARRESVHRVMVVRDSERSDRPGLTTQVGVVEDGMLVEHFVTSDKQQSMVGNIYLGRVQNVLASMEAAFIDIGTGRNAVLYAGEMNWRSPHLHSRNRRIDSALHSGDQILVQVIKDPLGHKGARLTNRISFAGRFLVYFPGGTTAGISRKLPEPERKRLKTILSHVIPGEGGAIIRTAAENAPEEQIGEDVQRLHDQWEEIEQQEAKLRAAKGAKPRTLYEEPNMLVKVVRDLFNEDFAELLVDGDKSWRIVDNYVRRMAPDLRDRVKRWDPHQHGGQDVFAAYDLDEQLQKALSRKVWLPSGGYLIFDRTEAMTVIDVNTGSFVGAGGNLEETVTQNNLEAAEEIVRQMRLRDIGGMIVVDFIDMVLQQNQDLVLRRLSECLGRDRTRHKVSEVTSLGLVQMTRKRLGTGLLETFTTTCQTCDGRGVIVHADPVEQDFTEPVRRDHGGRKERQQAKREQAKREEHSRRGEPSSDSSKADASEDRGGATVPGQREEQKDQRRGERKPRRRTVRTEDQKTDRPAVEQPAEAQASHGEDTVAEHKSGATAEAPAGTRRSRRRRRIVRRSVADIAAEALRTAREADPEEPSNEDYASPQNHPEQPERAGRETGQATQSGRAEQPPAASDHGDSGATGGTAGGSGAARRRRRRIIRSAPPATATETRPAGTRRGPAAKQNSASAGAQDAPRADESGGAREKKGGGNGGGRRTYSQAKAEFDNSPRRKRKTRGNSRSDVPPRPEDFNASADASKGNQNPERAPRPGAETTTPQSGNRSRRARRGRRTVRQG</sequence>
<feature type="region of interest" description="Disordered" evidence="17">
    <location>
        <begin position="1"/>
        <end position="63"/>
    </location>
</feature>
<dbReference type="SUPFAM" id="SSF50249">
    <property type="entry name" value="Nucleic acid-binding proteins"/>
    <property type="match status" value="1"/>
</dbReference>
<dbReference type="SMART" id="SM00316">
    <property type="entry name" value="S1"/>
    <property type="match status" value="1"/>
</dbReference>
<keyword evidence="20" id="KW-1185">Reference proteome</keyword>
<evidence type="ECO:0000256" key="10">
    <source>
        <dbReference type="ARBA" id="ARBA00022801"/>
    </source>
</evidence>
<dbReference type="Gene3D" id="1.10.10.2480">
    <property type="match status" value="1"/>
</dbReference>
<reference evidence="19 20" key="1">
    <citation type="journal article" date="2018" name="Syst. Appl. Microbiol.">
        <title>Corynebacterium heidelbergense sp. nov., isolated from the preen glands of Egyptian geese (Alopochen aegyptiacus).</title>
        <authorList>
            <person name="Braun M.S."/>
            <person name="Wang E."/>
            <person name="Zimmermann S."/>
            <person name="Wink M."/>
        </authorList>
    </citation>
    <scope>NUCLEOTIDE SEQUENCE [LARGE SCALE GENOMIC DNA]</scope>
    <source>
        <strain evidence="19 20">647</strain>
    </source>
</reference>
<evidence type="ECO:0000256" key="9">
    <source>
        <dbReference type="ARBA" id="ARBA00022723"/>
    </source>
</evidence>
<evidence type="ECO:0000256" key="17">
    <source>
        <dbReference type="SAM" id="MobiDB-lite"/>
    </source>
</evidence>
<feature type="compositionally biased region" description="Basic and acidic residues" evidence="17">
    <location>
        <begin position="929"/>
        <end position="940"/>
    </location>
</feature>
<evidence type="ECO:0000256" key="7">
    <source>
        <dbReference type="ARBA" id="ARBA00022664"/>
    </source>
</evidence>
<evidence type="ECO:0000256" key="6">
    <source>
        <dbReference type="ARBA" id="ARBA00022552"/>
    </source>
</evidence>
<dbReference type="InterPro" id="IPR012340">
    <property type="entry name" value="NA-bd_OB-fold"/>
</dbReference>
<feature type="compositionally biased region" description="Basic and acidic residues" evidence="17">
    <location>
        <begin position="214"/>
        <end position="235"/>
    </location>
</feature>
<keyword evidence="8" id="KW-0819">tRNA processing</keyword>
<dbReference type="PANTHER" id="PTHR30001">
    <property type="entry name" value="RIBONUCLEASE"/>
    <property type="match status" value="1"/>
</dbReference>
<dbReference type="InterPro" id="IPR019307">
    <property type="entry name" value="RNA-bd_AU-1/RNase_E/G"/>
</dbReference>
<keyword evidence="12" id="KW-0460">Magnesium</keyword>
<feature type="domain" description="S1 motif" evidence="18">
    <location>
        <begin position="468"/>
        <end position="545"/>
    </location>
</feature>
<evidence type="ECO:0000256" key="13">
    <source>
        <dbReference type="ARBA" id="ARBA00022884"/>
    </source>
</evidence>
<dbReference type="Proteomes" id="UP000251577">
    <property type="component" value="Unassembled WGS sequence"/>
</dbReference>
<keyword evidence="5" id="KW-0963">Cytoplasm</keyword>
<evidence type="ECO:0000256" key="14">
    <source>
        <dbReference type="ARBA" id="ARBA00050524"/>
    </source>
</evidence>
<evidence type="ECO:0000256" key="3">
    <source>
        <dbReference type="ARBA" id="ARBA00004496"/>
    </source>
</evidence>
<evidence type="ECO:0000259" key="18">
    <source>
        <dbReference type="PROSITE" id="PS50126"/>
    </source>
</evidence>
<dbReference type="GO" id="GO:0008033">
    <property type="term" value="P:tRNA processing"/>
    <property type="evidence" value="ECO:0007669"/>
    <property type="project" value="UniProtKB-KW"/>
</dbReference>
<dbReference type="EMBL" id="QHCV01000004">
    <property type="protein sequence ID" value="RAV33014.1"/>
    <property type="molecule type" value="Genomic_DNA"/>
</dbReference>
<name>A0A364V8S4_9CORY</name>
<dbReference type="GO" id="GO:0046872">
    <property type="term" value="F:metal ion binding"/>
    <property type="evidence" value="ECO:0007669"/>
    <property type="project" value="UniProtKB-KW"/>
</dbReference>
<keyword evidence="9" id="KW-0479">Metal-binding</keyword>
<evidence type="ECO:0000256" key="11">
    <source>
        <dbReference type="ARBA" id="ARBA00022833"/>
    </source>
</evidence>
<organism evidence="19 20">
    <name type="scientific">Corynebacterium heidelbergense</name>
    <dbReference type="NCBI Taxonomy" id="2055947"/>
    <lineage>
        <taxon>Bacteria</taxon>
        <taxon>Bacillati</taxon>
        <taxon>Actinomycetota</taxon>
        <taxon>Actinomycetes</taxon>
        <taxon>Mycobacteriales</taxon>
        <taxon>Corynebacteriaceae</taxon>
        <taxon>Corynebacterium</taxon>
    </lineage>
</organism>
<evidence type="ECO:0000256" key="15">
    <source>
        <dbReference type="ARBA" id="ARBA00066879"/>
    </source>
</evidence>
<evidence type="ECO:0000256" key="5">
    <source>
        <dbReference type="ARBA" id="ARBA00022490"/>
    </source>
</evidence>